<feature type="chain" id="PRO_5002771821" evidence="6">
    <location>
        <begin position="34"/>
        <end position="619"/>
    </location>
</feature>
<evidence type="ECO:0000256" key="1">
    <source>
        <dbReference type="ARBA" id="ARBA00004613"/>
    </source>
</evidence>
<feature type="domain" description="Peptidase S1" evidence="7">
    <location>
        <begin position="34"/>
        <end position="254"/>
    </location>
</feature>
<keyword evidence="5" id="KW-0378">Hydrolase</keyword>
<evidence type="ECO:0000256" key="4">
    <source>
        <dbReference type="ARBA" id="ARBA00022729"/>
    </source>
</evidence>
<evidence type="ECO:0000313" key="9">
    <source>
        <dbReference type="Proteomes" id="UP000001685"/>
    </source>
</evidence>
<accession>B1VXD4</accession>
<dbReference type="PANTHER" id="PTHR24264:SF65">
    <property type="entry name" value="SRCR DOMAIN-CONTAINING PROTEIN"/>
    <property type="match status" value="1"/>
</dbReference>
<reference evidence="9" key="1">
    <citation type="journal article" date="2008" name="J. Bacteriol.">
        <title>Genome sequence of the streptomycin-producing microorganism Streptomyces griseus IFO 13350.</title>
        <authorList>
            <person name="Ohnishi Y."/>
            <person name="Ishikawa J."/>
            <person name="Hara H."/>
            <person name="Suzuki H."/>
            <person name="Ikenoya M."/>
            <person name="Ikeda H."/>
            <person name="Yamashita A."/>
            <person name="Hattori M."/>
            <person name="Horinouchi S."/>
        </authorList>
    </citation>
    <scope>NUCLEOTIDE SEQUENCE [LARGE SCALE GENOMIC DNA]</scope>
    <source>
        <strain evidence="9">JCM 4626 / NBRC 13350</strain>
    </source>
</reference>
<evidence type="ECO:0000256" key="6">
    <source>
        <dbReference type="SAM" id="SignalP"/>
    </source>
</evidence>
<sequence>MNIQSSRRGQRIVALAATATAAAALTLSSPAQAVVGDAVPNGSHAFTAKLDIGEGEAKRSCTGSLVDAQWILTASSCFAAAGQPSFPVPAGAPALKTTATIGRTDLTSTAGKVVEVTELVSRTDRDLVMAKLAQPVTDIAPVLLADSAPVAGESLQALGYGRTATSWVPDRLHAGTFAVSATGATTVAVTRDGGAICKGDAGGPALREQGGKFLLAAVHSASWQAGCFGSDETRGGAVETRTDDVVDWVTQVRGLPKDPQVASGDFNGDGKEDIAAFYNNGTGPDGKHRSSVFAFYSDGTGFAEPKRVWASTGSFSGAASKLTSGDYNGDGKDDLAVLYNSGKAADGKYVTTVFTYTSNGTGFAAPKQSWVSSGSFDWSKSKPVSGDFNGDGKDDLAVFYNGGQANDGKFVSLTFTFTSNGTAFNNPTTSWTSTGSFDWDKSKPVSGDFNGDGKDDLAVFYNGGQANDGKFVSLTFTFTSNGTAFNNPTTSWTSTGSFTWDKSKPVSGDSNGDGKDDLAVLYDSGQAADGKHVSTLFAFTSNGTAFAAPKQTWTSTGSFNWNVSLPTSGDYNNDGKDDLGVLYEGSTSADGRRLDSLFTFTSTATGTKAPVLHWSGGVV</sequence>
<proteinExistence type="predicted"/>
<dbReference type="eggNOG" id="COG0791">
    <property type="taxonomic scope" value="Bacteria"/>
</dbReference>
<evidence type="ECO:0000256" key="2">
    <source>
        <dbReference type="ARBA" id="ARBA00022525"/>
    </source>
</evidence>
<dbReference type="Gene3D" id="2.40.128.340">
    <property type="match status" value="3"/>
</dbReference>
<dbReference type="Pfam" id="PF00089">
    <property type="entry name" value="Trypsin"/>
    <property type="match status" value="1"/>
</dbReference>
<dbReference type="PROSITE" id="PS51318">
    <property type="entry name" value="TAT"/>
    <property type="match status" value="1"/>
</dbReference>
<dbReference type="InterPro" id="IPR001254">
    <property type="entry name" value="Trypsin_dom"/>
</dbReference>
<dbReference type="RefSeq" id="WP_012380993.1">
    <property type="nucleotide sequence ID" value="NC_010572.1"/>
</dbReference>
<dbReference type="InterPro" id="IPR006311">
    <property type="entry name" value="TAT_signal"/>
</dbReference>
<dbReference type="KEGG" id="sgr:SGR_4951"/>
<comment type="subcellular location">
    <subcellularLocation>
        <location evidence="1">Secreted</location>
    </subcellularLocation>
</comment>
<keyword evidence="3" id="KW-0645">Protease</keyword>
<dbReference type="Gene3D" id="2.40.10.10">
    <property type="entry name" value="Trypsin-like serine proteases"/>
    <property type="match status" value="1"/>
</dbReference>
<dbReference type="PATRIC" id="fig|455632.4.peg.5060"/>
<evidence type="ECO:0000256" key="5">
    <source>
        <dbReference type="ARBA" id="ARBA00022801"/>
    </source>
</evidence>
<gene>
    <name evidence="8" type="ordered locus">SGR_4951</name>
</gene>
<dbReference type="HOGENOM" id="CLU_029441_0_0_11"/>
<evidence type="ECO:0000259" key="7">
    <source>
        <dbReference type="PROSITE" id="PS50240"/>
    </source>
</evidence>
<dbReference type="GO" id="GO:0004252">
    <property type="term" value="F:serine-type endopeptidase activity"/>
    <property type="evidence" value="ECO:0007669"/>
    <property type="project" value="InterPro"/>
</dbReference>
<dbReference type="InterPro" id="IPR001314">
    <property type="entry name" value="Peptidase_S1A"/>
</dbReference>
<name>B1VXD4_STRGG</name>
<evidence type="ECO:0000313" key="8">
    <source>
        <dbReference type="EMBL" id="BAG21780.1"/>
    </source>
</evidence>
<feature type="signal peptide" evidence="6">
    <location>
        <begin position="1"/>
        <end position="33"/>
    </location>
</feature>
<dbReference type="EMBL" id="AP009493">
    <property type="protein sequence ID" value="BAG21780.1"/>
    <property type="molecule type" value="Genomic_DNA"/>
</dbReference>
<dbReference type="Proteomes" id="UP000001685">
    <property type="component" value="Chromosome"/>
</dbReference>
<keyword evidence="2" id="KW-0964">Secreted</keyword>
<organism evidence="8 9">
    <name type="scientific">Streptomyces griseus subsp. griseus (strain JCM 4626 / CBS 651.72 / NBRC 13350 / KCC S-0626 / ISP 5235)</name>
    <dbReference type="NCBI Taxonomy" id="455632"/>
    <lineage>
        <taxon>Bacteria</taxon>
        <taxon>Bacillati</taxon>
        <taxon>Actinomycetota</taxon>
        <taxon>Actinomycetes</taxon>
        <taxon>Kitasatosporales</taxon>
        <taxon>Streptomycetaceae</taxon>
        <taxon>Streptomyces</taxon>
    </lineage>
</organism>
<dbReference type="GO" id="GO:0006508">
    <property type="term" value="P:proteolysis"/>
    <property type="evidence" value="ECO:0007669"/>
    <property type="project" value="UniProtKB-KW"/>
</dbReference>
<dbReference type="InterPro" id="IPR009003">
    <property type="entry name" value="Peptidase_S1_PA"/>
</dbReference>
<dbReference type="InterPro" id="IPR050127">
    <property type="entry name" value="Serine_Proteases_S1"/>
</dbReference>
<dbReference type="Pfam" id="PF01839">
    <property type="entry name" value="FG-GAP"/>
    <property type="match status" value="2"/>
</dbReference>
<keyword evidence="4 6" id="KW-0732">Signal</keyword>
<dbReference type="eggNOG" id="COG5640">
    <property type="taxonomic scope" value="Bacteria"/>
</dbReference>
<dbReference type="SUPFAM" id="SSF69318">
    <property type="entry name" value="Integrin alpha N-terminal domain"/>
    <property type="match status" value="1"/>
</dbReference>
<dbReference type="GO" id="GO:0005615">
    <property type="term" value="C:extracellular space"/>
    <property type="evidence" value="ECO:0007669"/>
    <property type="project" value="TreeGrafter"/>
</dbReference>
<dbReference type="InterPro" id="IPR013517">
    <property type="entry name" value="FG-GAP"/>
</dbReference>
<dbReference type="Pfam" id="PF13517">
    <property type="entry name" value="FG-GAP_3"/>
    <property type="match status" value="2"/>
</dbReference>
<dbReference type="InterPro" id="IPR028994">
    <property type="entry name" value="Integrin_alpha_N"/>
</dbReference>
<evidence type="ECO:0000256" key="3">
    <source>
        <dbReference type="ARBA" id="ARBA00022670"/>
    </source>
</evidence>
<dbReference type="InterPro" id="IPR043504">
    <property type="entry name" value="Peptidase_S1_PA_chymotrypsin"/>
</dbReference>
<dbReference type="AlphaFoldDB" id="B1VXD4"/>
<dbReference type="SMART" id="SM00020">
    <property type="entry name" value="Tryp_SPc"/>
    <property type="match status" value="1"/>
</dbReference>
<dbReference type="PRINTS" id="PR00722">
    <property type="entry name" value="CHYMOTRYPSIN"/>
</dbReference>
<protein>
    <submittedName>
        <fullName evidence="8">Secreted esterase</fullName>
    </submittedName>
</protein>
<dbReference type="PANTHER" id="PTHR24264">
    <property type="entry name" value="TRYPSIN-RELATED"/>
    <property type="match status" value="1"/>
</dbReference>
<dbReference type="PROSITE" id="PS50240">
    <property type="entry name" value="TRYPSIN_DOM"/>
    <property type="match status" value="1"/>
</dbReference>
<dbReference type="SUPFAM" id="SSF50494">
    <property type="entry name" value="Trypsin-like serine proteases"/>
    <property type="match status" value="1"/>
</dbReference>